<dbReference type="InterPro" id="IPR056884">
    <property type="entry name" value="NPHP3-like_N"/>
</dbReference>
<dbReference type="InterPro" id="IPR027417">
    <property type="entry name" value="P-loop_NTPase"/>
</dbReference>
<dbReference type="PANTHER" id="PTHR10039">
    <property type="entry name" value="AMELOGENIN"/>
    <property type="match status" value="1"/>
</dbReference>
<dbReference type="SUPFAM" id="SSF52540">
    <property type="entry name" value="P-loop containing nucleoside triphosphate hydrolases"/>
    <property type="match status" value="1"/>
</dbReference>
<feature type="region of interest" description="Disordered" evidence="2">
    <location>
        <begin position="687"/>
        <end position="713"/>
    </location>
</feature>
<protein>
    <recommendedName>
        <fullName evidence="3">Nephrocystin 3-like N-terminal domain-containing protein</fullName>
    </recommendedName>
</protein>
<feature type="compositionally biased region" description="Low complexity" evidence="2">
    <location>
        <begin position="688"/>
        <end position="713"/>
    </location>
</feature>
<reference evidence="4" key="2">
    <citation type="submission" date="2023-06" db="EMBL/GenBank/DDBJ databases">
        <authorList>
            <consortium name="Lawrence Berkeley National Laboratory"/>
            <person name="Mondo S.J."/>
            <person name="Hensen N."/>
            <person name="Bonometti L."/>
            <person name="Westerberg I."/>
            <person name="Brannstrom I.O."/>
            <person name="Guillou S."/>
            <person name="Cros-Aarteil S."/>
            <person name="Calhoun S."/>
            <person name="Haridas S."/>
            <person name="Kuo A."/>
            <person name="Pangilinan J."/>
            <person name="Riley R."/>
            <person name="Labutti K."/>
            <person name="Andreopoulos B."/>
            <person name="Lipzen A."/>
            <person name="Chen C."/>
            <person name="Yanf M."/>
            <person name="Daum C."/>
            <person name="Ng V."/>
            <person name="Clum A."/>
            <person name="Steindorff A."/>
            <person name="Ohm R."/>
            <person name="Martin F."/>
            <person name="Silar P."/>
            <person name="Natvig D."/>
            <person name="Lalanne C."/>
            <person name="Gautier V."/>
            <person name="Ament-Velasquez S.L."/>
            <person name="Kruys A."/>
            <person name="Hutchinson M.I."/>
            <person name="Powell A.J."/>
            <person name="Barry K."/>
            <person name="Miller A.N."/>
            <person name="Grigoriev I.V."/>
            <person name="Debuchy R."/>
            <person name="Gladieux P."/>
            <person name="Thoren M.H."/>
            <person name="Johannesson H."/>
        </authorList>
    </citation>
    <scope>NUCLEOTIDE SEQUENCE</scope>
    <source>
        <strain evidence="4">CBS 333.67</strain>
    </source>
</reference>
<evidence type="ECO:0000256" key="1">
    <source>
        <dbReference type="ARBA" id="ARBA00022737"/>
    </source>
</evidence>
<dbReference type="GeneID" id="87881675"/>
<reference evidence="4" key="1">
    <citation type="journal article" date="2023" name="Mol. Phylogenet. Evol.">
        <title>Genome-scale phylogeny and comparative genomics of the fungal order Sordariales.</title>
        <authorList>
            <person name="Hensen N."/>
            <person name="Bonometti L."/>
            <person name="Westerberg I."/>
            <person name="Brannstrom I.O."/>
            <person name="Guillou S."/>
            <person name="Cros-Aarteil S."/>
            <person name="Calhoun S."/>
            <person name="Haridas S."/>
            <person name="Kuo A."/>
            <person name="Mondo S."/>
            <person name="Pangilinan J."/>
            <person name="Riley R."/>
            <person name="LaButti K."/>
            <person name="Andreopoulos B."/>
            <person name="Lipzen A."/>
            <person name="Chen C."/>
            <person name="Yan M."/>
            <person name="Daum C."/>
            <person name="Ng V."/>
            <person name="Clum A."/>
            <person name="Steindorff A."/>
            <person name="Ohm R.A."/>
            <person name="Martin F."/>
            <person name="Silar P."/>
            <person name="Natvig D.O."/>
            <person name="Lalanne C."/>
            <person name="Gautier V."/>
            <person name="Ament-Velasquez S.L."/>
            <person name="Kruys A."/>
            <person name="Hutchinson M.I."/>
            <person name="Powell A.J."/>
            <person name="Barry K."/>
            <person name="Miller A.N."/>
            <person name="Grigoriev I.V."/>
            <person name="Debuchy R."/>
            <person name="Gladieux P."/>
            <person name="Hiltunen Thoren M."/>
            <person name="Johannesson H."/>
        </authorList>
    </citation>
    <scope>NUCLEOTIDE SEQUENCE</scope>
    <source>
        <strain evidence="4">CBS 333.67</strain>
    </source>
</reference>
<dbReference type="Gene3D" id="3.40.50.300">
    <property type="entry name" value="P-loop containing nucleotide triphosphate hydrolases"/>
    <property type="match status" value="1"/>
</dbReference>
<name>A0AAJ0GPU1_9PEZI</name>
<evidence type="ECO:0000313" key="5">
    <source>
        <dbReference type="Proteomes" id="UP001273166"/>
    </source>
</evidence>
<keyword evidence="5" id="KW-1185">Reference proteome</keyword>
<feature type="domain" description="Nephrocystin 3-like N-terminal" evidence="3">
    <location>
        <begin position="201"/>
        <end position="351"/>
    </location>
</feature>
<dbReference type="Pfam" id="PF24883">
    <property type="entry name" value="NPHP3_N"/>
    <property type="match status" value="1"/>
</dbReference>
<organism evidence="4 5">
    <name type="scientific">Chaetomium strumarium</name>
    <dbReference type="NCBI Taxonomy" id="1170767"/>
    <lineage>
        <taxon>Eukaryota</taxon>
        <taxon>Fungi</taxon>
        <taxon>Dikarya</taxon>
        <taxon>Ascomycota</taxon>
        <taxon>Pezizomycotina</taxon>
        <taxon>Sordariomycetes</taxon>
        <taxon>Sordariomycetidae</taxon>
        <taxon>Sordariales</taxon>
        <taxon>Chaetomiaceae</taxon>
        <taxon>Chaetomium</taxon>
    </lineage>
</organism>
<evidence type="ECO:0000259" key="3">
    <source>
        <dbReference type="Pfam" id="PF24883"/>
    </source>
</evidence>
<dbReference type="Proteomes" id="UP001273166">
    <property type="component" value="Unassembled WGS sequence"/>
</dbReference>
<sequence>MSGFEVVGAVADAGQFTEQFIAVGKLLRSVYQQMRDGPADILQRFQELETFREIVDQIRSIEPLQTKTAEDIFARCDTYARQLTTILQSISSDAKDPLNQRTWKAIVGVAREEDISKLLSGLEREKASLQLHINAATISISHAAGPQLASIEDKIDRIRSLAPASCSATDRQANCIRDLLEKDQAVVRSGLKTTKGQIVSGTCDWILEDPLYQSWLDSTTKFFWISGGPGMGKTMLSIYLSEHLERRRPNHGDAVIYFFCDSRDQQRNTAVSVVRGLMYQLIRHKADLVDCLLDSYDIYKERLFNGDMFEKLWDIFLAMLTGLRPSKAVCILDGLDECQPDSLRQLLTKLPLLAAAKPEQQQTAGSFKRIFLSREHPTSITSALDTAIRIQLDRGPGSATSEGLERYISLAVDDFGQPTNKDYPEELSLKVKKVLPERSAGTYLWVGFTIRALQDKEPSEVEEFLQRLPSGLDDMYGRLISQFRPGHLEQIRELLDWSLFGVFDGGADFELLVDALGIRANESLTAVQILRDRIAYCRGFVVTLGDTAFLYHQSVEDYFLGVRTSRAASGLLSDLVPFDKSQGHARLASRCLDYLQVQLEQHTYGEFRELGWYSLGFKGSRPFLRYALCKWHCHMREAGPAMLAVADSHKDFFEKNSDVRANCYTWTPISFEDFDYQTAWEREKNWKSVEAPAKAPAVSSPSGSSPLRVPRSG</sequence>
<gene>
    <name evidence="4" type="ORF">B0T15DRAFT_223857</name>
</gene>
<evidence type="ECO:0000313" key="4">
    <source>
        <dbReference type="EMBL" id="KAK3303909.1"/>
    </source>
</evidence>
<dbReference type="RefSeq" id="XP_062719689.1">
    <property type="nucleotide sequence ID" value="XM_062862846.1"/>
</dbReference>
<dbReference type="AlphaFoldDB" id="A0AAJ0GPU1"/>
<keyword evidence="1" id="KW-0677">Repeat</keyword>
<dbReference type="PANTHER" id="PTHR10039:SF14">
    <property type="entry name" value="NACHT DOMAIN-CONTAINING PROTEIN"/>
    <property type="match status" value="1"/>
</dbReference>
<comment type="caution">
    <text evidence="4">The sequence shown here is derived from an EMBL/GenBank/DDBJ whole genome shotgun (WGS) entry which is preliminary data.</text>
</comment>
<proteinExistence type="predicted"/>
<accession>A0AAJ0GPU1</accession>
<evidence type="ECO:0000256" key="2">
    <source>
        <dbReference type="SAM" id="MobiDB-lite"/>
    </source>
</evidence>
<dbReference type="EMBL" id="JAUDZG010000005">
    <property type="protein sequence ID" value="KAK3303909.1"/>
    <property type="molecule type" value="Genomic_DNA"/>
</dbReference>